<dbReference type="EMBL" id="CP144745">
    <property type="protein sequence ID" value="WVZ52767.1"/>
    <property type="molecule type" value="Genomic_DNA"/>
</dbReference>
<gene>
    <name evidence="1" type="ORF">U9M48_003792</name>
</gene>
<name>A0AAQ3PJH2_PASNO</name>
<evidence type="ECO:0000313" key="2">
    <source>
        <dbReference type="Proteomes" id="UP001341281"/>
    </source>
</evidence>
<dbReference type="AlphaFoldDB" id="A0AAQ3PJH2"/>
<keyword evidence="2" id="KW-1185">Reference proteome</keyword>
<sequence>MICYKGDAFSPSSIPLFYLSRVLSHTYSMPRLGSATTTTMDRTTSPRVMLFGSASPFHGVNSFRHRIPSCHKPSRYHWRLRTCIGGYEIKKTMATTPEPESDQLYSSVSKAALNFMAVCSIDKVEFQRVVTSRPGFFLE</sequence>
<evidence type="ECO:0000313" key="1">
    <source>
        <dbReference type="EMBL" id="WVZ52767.1"/>
    </source>
</evidence>
<reference evidence="1 2" key="1">
    <citation type="submission" date="2024-02" db="EMBL/GenBank/DDBJ databases">
        <title>High-quality chromosome-scale genome assembly of Pensacola bahiagrass (Paspalum notatum Flugge var. saurae).</title>
        <authorList>
            <person name="Vega J.M."/>
            <person name="Podio M."/>
            <person name="Orjuela J."/>
            <person name="Siena L.A."/>
            <person name="Pessino S.C."/>
            <person name="Combes M.C."/>
            <person name="Mariac C."/>
            <person name="Albertini E."/>
            <person name="Pupilli F."/>
            <person name="Ortiz J.P.A."/>
            <person name="Leblanc O."/>
        </authorList>
    </citation>
    <scope>NUCLEOTIDE SEQUENCE [LARGE SCALE GENOMIC DNA]</scope>
    <source>
        <strain evidence="1">R1</strain>
        <tissue evidence="1">Leaf</tissue>
    </source>
</reference>
<protein>
    <submittedName>
        <fullName evidence="1">Uncharacterized protein</fullName>
    </submittedName>
</protein>
<organism evidence="1 2">
    <name type="scientific">Paspalum notatum var. saurae</name>
    <dbReference type="NCBI Taxonomy" id="547442"/>
    <lineage>
        <taxon>Eukaryota</taxon>
        <taxon>Viridiplantae</taxon>
        <taxon>Streptophyta</taxon>
        <taxon>Embryophyta</taxon>
        <taxon>Tracheophyta</taxon>
        <taxon>Spermatophyta</taxon>
        <taxon>Magnoliopsida</taxon>
        <taxon>Liliopsida</taxon>
        <taxon>Poales</taxon>
        <taxon>Poaceae</taxon>
        <taxon>PACMAD clade</taxon>
        <taxon>Panicoideae</taxon>
        <taxon>Andropogonodae</taxon>
        <taxon>Paspaleae</taxon>
        <taxon>Paspalinae</taxon>
        <taxon>Paspalum</taxon>
    </lineage>
</organism>
<dbReference type="Proteomes" id="UP001341281">
    <property type="component" value="Chromosome 01"/>
</dbReference>
<proteinExistence type="predicted"/>
<accession>A0AAQ3PJH2</accession>
<feature type="non-terminal residue" evidence="1">
    <location>
        <position position="139"/>
    </location>
</feature>